<evidence type="ECO:0000313" key="6">
    <source>
        <dbReference type="Proteomes" id="UP000199055"/>
    </source>
</evidence>
<dbReference type="CDD" id="cd00118">
    <property type="entry name" value="LysM"/>
    <property type="match status" value="1"/>
</dbReference>
<feature type="compositionally biased region" description="Polar residues" evidence="3">
    <location>
        <begin position="144"/>
        <end position="156"/>
    </location>
</feature>
<dbReference type="InterPro" id="IPR036779">
    <property type="entry name" value="LysM_dom_sf"/>
</dbReference>
<dbReference type="Pfam" id="PF06737">
    <property type="entry name" value="Transglycosylas"/>
    <property type="match status" value="1"/>
</dbReference>
<dbReference type="FunFam" id="2.70.70.10:FF:000013">
    <property type="entry name" value="Peptidase family M23"/>
    <property type="match status" value="1"/>
</dbReference>
<dbReference type="PANTHER" id="PTHR21666">
    <property type="entry name" value="PEPTIDASE-RELATED"/>
    <property type="match status" value="1"/>
</dbReference>
<dbReference type="STRING" id="403935.SAMN05216481_10275"/>
<keyword evidence="6" id="KW-1185">Reference proteome</keyword>
<proteinExistence type="inferred from homology"/>
<dbReference type="SUPFAM" id="SSF54106">
    <property type="entry name" value="LysM domain"/>
    <property type="match status" value="1"/>
</dbReference>
<evidence type="ECO:0000256" key="1">
    <source>
        <dbReference type="ARBA" id="ARBA00010830"/>
    </source>
</evidence>
<evidence type="ECO:0000313" key="5">
    <source>
        <dbReference type="EMBL" id="SEP81574.1"/>
    </source>
</evidence>
<dbReference type="GO" id="GO:0004222">
    <property type="term" value="F:metalloendopeptidase activity"/>
    <property type="evidence" value="ECO:0007669"/>
    <property type="project" value="TreeGrafter"/>
</dbReference>
<reference evidence="5 6" key="1">
    <citation type="submission" date="2016-10" db="EMBL/GenBank/DDBJ databases">
        <authorList>
            <person name="de Groot N.N."/>
        </authorList>
    </citation>
    <scope>NUCLEOTIDE SEQUENCE [LARGE SCALE GENOMIC DNA]</scope>
    <source>
        <strain evidence="5 6">CGMCC 4.3519</strain>
    </source>
</reference>
<organism evidence="5 6">
    <name type="scientific">Streptomyces radiopugnans</name>
    <dbReference type="NCBI Taxonomy" id="403935"/>
    <lineage>
        <taxon>Bacteria</taxon>
        <taxon>Bacillati</taxon>
        <taxon>Actinomycetota</taxon>
        <taxon>Actinomycetes</taxon>
        <taxon>Kitasatosporales</taxon>
        <taxon>Streptomycetaceae</taxon>
        <taxon>Streptomyces</taxon>
    </lineage>
</organism>
<dbReference type="InterPro" id="IPR010618">
    <property type="entry name" value="RPF"/>
</dbReference>
<dbReference type="Gene3D" id="2.70.70.10">
    <property type="entry name" value="Glucose Permease (Domain IIA)"/>
    <property type="match status" value="1"/>
</dbReference>
<feature type="compositionally biased region" description="Polar residues" evidence="3">
    <location>
        <begin position="333"/>
        <end position="346"/>
    </location>
</feature>
<dbReference type="SMART" id="SM00257">
    <property type="entry name" value="LysM"/>
    <property type="match status" value="1"/>
</dbReference>
<protein>
    <submittedName>
        <fullName evidence="5">Murein DD-endopeptidase MepM and murein hydrolase activator NlpD, contain LysM domain</fullName>
    </submittedName>
</protein>
<name>A0A1H9AXV0_9ACTN</name>
<dbReference type="AlphaFoldDB" id="A0A1H9AXV0"/>
<sequence>MAGRGRHRRYKPNAVSRASLTVTAGGAGIAIPLIGATAAHAAPEEIWNKVAACESSGNWNINSGNGFHGGLQFKQSTWQEFGGTAYTSRADLATREEQIAVAERVLDEQGPAAWPVCSARAGLTWEHQGSGTTAETASGPEGNQPRTQTQAETGTRPSAAPAETAKPGGKPGDKPSDSGRTYVVAGGDTLSGIADEHDVHGGWQALYERNRTVVGGDPDLIFPGQRLSLQQGGAARTQQDDAPGRSATVPRQKSAPKAEEKQKEQERPKEQTGPEVREKPKEQAKPQEKAREKAKPKEEARPQEKIRAQAEPQRAERKSSKAQASPGYASPVSGVSPTTAYRQSGSGWSSGYHTGVDFPVSTGTSVQSVSRGQVVSAGWGGAYGYQVVIRHSDGRYSQYAHLSAISVRSGQQVNAGQRIGRSGSTGNSTGPHLHFEIRTGPGYGSDIDPLAYLRANGVRI</sequence>
<feature type="region of interest" description="Disordered" evidence="3">
    <location>
        <begin position="127"/>
        <end position="183"/>
    </location>
</feature>
<dbReference type="InterPro" id="IPR011055">
    <property type="entry name" value="Dup_hybrid_motif"/>
</dbReference>
<accession>A0A1H9AXV0</accession>
<comment type="similarity">
    <text evidence="1">Belongs to the transglycosylase family. Rpf subfamily.</text>
</comment>
<gene>
    <name evidence="5" type="ORF">SAMN05216481_10275</name>
</gene>
<dbReference type="Proteomes" id="UP000199055">
    <property type="component" value="Unassembled WGS sequence"/>
</dbReference>
<dbReference type="SUPFAM" id="SSF53955">
    <property type="entry name" value="Lysozyme-like"/>
    <property type="match status" value="1"/>
</dbReference>
<dbReference type="PROSITE" id="PS51782">
    <property type="entry name" value="LYSM"/>
    <property type="match status" value="1"/>
</dbReference>
<dbReference type="InterPro" id="IPR023346">
    <property type="entry name" value="Lysozyme-like_dom_sf"/>
</dbReference>
<dbReference type="RefSeq" id="WP_093655968.1">
    <property type="nucleotide sequence ID" value="NZ_FOET01000002.1"/>
</dbReference>
<feature type="compositionally biased region" description="Basic and acidic residues" evidence="3">
    <location>
        <begin position="256"/>
        <end position="319"/>
    </location>
</feature>
<dbReference type="CDD" id="cd13925">
    <property type="entry name" value="RPF"/>
    <property type="match status" value="1"/>
</dbReference>
<evidence type="ECO:0000259" key="4">
    <source>
        <dbReference type="PROSITE" id="PS51782"/>
    </source>
</evidence>
<dbReference type="Gene3D" id="1.10.530.10">
    <property type="match status" value="1"/>
</dbReference>
<dbReference type="Pfam" id="PF01551">
    <property type="entry name" value="Peptidase_M23"/>
    <property type="match status" value="1"/>
</dbReference>
<dbReference type="InterPro" id="IPR018392">
    <property type="entry name" value="LysM"/>
</dbReference>
<dbReference type="CDD" id="cd12797">
    <property type="entry name" value="M23_peptidase"/>
    <property type="match status" value="1"/>
</dbReference>
<dbReference type="PANTHER" id="PTHR21666:SF270">
    <property type="entry name" value="MUREIN HYDROLASE ACTIVATOR ENVC"/>
    <property type="match status" value="1"/>
</dbReference>
<evidence type="ECO:0000256" key="2">
    <source>
        <dbReference type="ARBA" id="ARBA00022801"/>
    </source>
</evidence>
<feature type="domain" description="LysM" evidence="4">
    <location>
        <begin position="180"/>
        <end position="229"/>
    </location>
</feature>
<feature type="region of interest" description="Disordered" evidence="3">
    <location>
        <begin position="229"/>
        <end position="346"/>
    </location>
</feature>
<feature type="compositionally biased region" description="Polar residues" evidence="3">
    <location>
        <begin position="127"/>
        <end position="136"/>
    </location>
</feature>
<dbReference type="Gene3D" id="3.10.350.10">
    <property type="entry name" value="LysM domain"/>
    <property type="match status" value="1"/>
</dbReference>
<keyword evidence="2 5" id="KW-0378">Hydrolase</keyword>
<dbReference type="SUPFAM" id="SSF51261">
    <property type="entry name" value="Duplicated hybrid motif"/>
    <property type="match status" value="1"/>
</dbReference>
<dbReference type="Pfam" id="PF01476">
    <property type="entry name" value="LysM"/>
    <property type="match status" value="1"/>
</dbReference>
<dbReference type="EMBL" id="FOET01000002">
    <property type="protein sequence ID" value="SEP81574.1"/>
    <property type="molecule type" value="Genomic_DNA"/>
</dbReference>
<dbReference type="InterPro" id="IPR050570">
    <property type="entry name" value="Cell_wall_metabolism_enzyme"/>
</dbReference>
<dbReference type="InterPro" id="IPR016047">
    <property type="entry name" value="M23ase_b-sheet_dom"/>
</dbReference>
<evidence type="ECO:0000256" key="3">
    <source>
        <dbReference type="SAM" id="MobiDB-lite"/>
    </source>
</evidence>